<evidence type="ECO:0000313" key="12">
    <source>
        <dbReference type="Proteomes" id="UP000035037"/>
    </source>
</evidence>
<dbReference type="Pfam" id="PF00364">
    <property type="entry name" value="Biotin_lipoyl"/>
    <property type="match status" value="1"/>
</dbReference>
<dbReference type="PATRIC" id="fig|1608419.3.peg.994"/>
<feature type="domain" description="Lipoyl-binding" evidence="10">
    <location>
        <begin position="73"/>
        <end position="149"/>
    </location>
</feature>
<feature type="compositionally biased region" description="Low complexity" evidence="9">
    <location>
        <begin position="44"/>
        <end position="56"/>
    </location>
</feature>
<comment type="function">
    <text evidence="8">This protein is a component of the acetyl coenzyme A carboxylase complex; first, biotin carboxylase catalyzes the carboxylation of the carrier protein and then the transcarboxylase transfers the carboxyl group to form malonyl-CoA.</text>
</comment>
<keyword evidence="3 8" id="KW-0444">Lipid biosynthesis</keyword>
<dbReference type="PRINTS" id="PR01071">
    <property type="entry name" value="ACOABIOTINCC"/>
</dbReference>
<dbReference type="PANTHER" id="PTHR45266:SF3">
    <property type="entry name" value="OXALOACETATE DECARBOXYLASE ALPHA CHAIN"/>
    <property type="match status" value="1"/>
</dbReference>
<reference evidence="11 12" key="1">
    <citation type="submission" date="2015-02" db="EMBL/GenBank/DDBJ databases">
        <authorList>
            <person name="Slaby B."/>
            <person name="Hentschel U."/>
        </authorList>
    </citation>
    <scope>NUCLEOTIDE SEQUENCE [LARGE SCALE GENOMIC DNA]</scope>
    <source>
        <strain evidence="11">15L</strain>
    </source>
</reference>
<name>A0A0G8ART1_9SYNE</name>
<evidence type="ECO:0000313" key="11">
    <source>
        <dbReference type="EMBL" id="KKZ10302.1"/>
    </source>
</evidence>
<gene>
    <name evidence="11" type="ORF">TQ37_08900</name>
</gene>
<dbReference type="CDD" id="cd06850">
    <property type="entry name" value="biotinyl_domain"/>
    <property type="match status" value="1"/>
</dbReference>
<dbReference type="InterPro" id="IPR050709">
    <property type="entry name" value="Biotin_Carboxyl_Carrier/Decarb"/>
</dbReference>
<keyword evidence="7 8" id="KW-0092">Biotin</keyword>
<dbReference type="AlphaFoldDB" id="A0A0G8ART1"/>
<evidence type="ECO:0000256" key="1">
    <source>
        <dbReference type="ARBA" id="ARBA00005194"/>
    </source>
</evidence>
<keyword evidence="6 8" id="KW-0275">Fatty acid biosynthesis</keyword>
<dbReference type="STRING" id="431041.FLM9_216"/>
<evidence type="ECO:0000256" key="7">
    <source>
        <dbReference type="ARBA" id="ARBA00023267"/>
    </source>
</evidence>
<dbReference type="InterPro" id="IPR000089">
    <property type="entry name" value="Biotin_lipoyl"/>
</dbReference>
<dbReference type="SUPFAM" id="SSF51230">
    <property type="entry name" value="Single hybrid motif"/>
    <property type="match status" value="1"/>
</dbReference>
<evidence type="ECO:0000256" key="3">
    <source>
        <dbReference type="ARBA" id="ARBA00022516"/>
    </source>
</evidence>
<evidence type="ECO:0000256" key="2">
    <source>
        <dbReference type="ARBA" id="ARBA00017562"/>
    </source>
</evidence>
<dbReference type="EMBL" id="JYFQ01000189">
    <property type="protein sequence ID" value="KKZ10302.1"/>
    <property type="molecule type" value="Genomic_DNA"/>
</dbReference>
<dbReference type="Gene3D" id="2.40.50.100">
    <property type="match status" value="1"/>
</dbReference>
<comment type="caution">
    <text evidence="11">The sequence shown here is derived from an EMBL/GenBank/DDBJ whole genome shotgun (WGS) entry which is preliminary data.</text>
</comment>
<evidence type="ECO:0000259" key="10">
    <source>
        <dbReference type="PROSITE" id="PS50968"/>
    </source>
</evidence>
<dbReference type="FunFam" id="2.40.50.100:FF:000003">
    <property type="entry name" value="Acetyl-CoA carboxylase biotin carboxyl carrier protein"/>
    <property type="match status" value="1"/>
</dbReference>
<dbReference type="UniPathway" id="UPA00094"/>
<evidence type="ECO:0000256" key="6">
    <source>
        <dbReference type="ARBA" id="ARBA00023160"/>
    </source>
</evidence>
<accession>A0A0G8ART1</accession>
<dbReference type="GO" id="GO:0006633">
    <property type="term" value="P:fatty acid biosynthetic process"/>
    <property type="evidence" value="ECO:0007669"/>
    <property type="project" value="UniProtKB-UniPathway"/>
</dbReference>
<keyword evidence="5 8" id="KW-0443">Lipid metabolism</keyword>
<dbReference type="InterPro" id="IPR001882">
    <property type="entry name" value="Biotin_BS"/>
</dbReference>
<evidence type="ECO:0000256" key="8">
    <source>
        <dbReference type="RuleBase" id="RU364072"/>
    </source>
</evidence>
<evidence type="ECO:0000256" key="5">
    <source>
        <dbReference type="ARBA" id="ARBA00023098"/>
    </source>
</evidence>
<dbReference type="GO" id="GO:0009317">
    <property type="term" value="C:acetyl-CoA carboxylase complex"/>
    <property type="evidence" value="ECO:0007669"/>
    <property type="project" value="InterPro"/>
</dbReference>
<dbReference type="Proteomes" id="UP000035037">
    <property type="component" value="Unassembled WGS sequence"/>
</dbReference>
<dbReference type="NCBIfam" id="TIGR00531">
    <property type="entry name" value="BCCP"/>
    <property type="match status" value="1"/>
</dbReference>
<dbReference type="GO" id="GO:0003989">
    <property type="term" value="F:acetyl-CoA carboxylase activity"/>
    <property type="evidence" value="ECO:0007669"/>
    <property type="project" value="InterPro"/>
</dbReference>
<proteinExistence type="predicted"/>
<keyword evidence="4 8" id="KW-0276">Fatty acid metabolism</keyword>
<reference evidence="11 12" key="2">
    <citation type="submission" date="2015-05" db="EMBL/GenBank/DDBJ databases">
        <title>Lifestyle Evolution in Cyanobacterial Symbionts of Sponges.</title>
        <authorList>
            <person name="Burgsdorf I."/>
            <person name="Slaby B.M."/>
            <person name="Handley K.M."/>
            <person name="Haber M."/>
            <person name="Blom J."/>
            <person name="Marshall C.W."/>
            <person name="Gilbert J.A."/>
            <person name="Hentschel U."/>
            <person name="Steindler L."/>
        </authorList>
    </citation>
    <scope>NUCLEOTIDE SEQUENCE [LARGE SCALE GENOMIC DNA]</scope>
    <source>
        <strain evidence="11">15L</strain>
    </source>
</reference>
<feature type="region of interest" description="Disordered" evidence="9">
    <location>
        <begin position="43"/>
        <end position="70"/>
    </location>
</feature>
<dbReference type="PROSITE" id="PS00188">
    <property type="entry name" value="BIOTIN"/>
    <property type="match status" value="1"/>
</dbReference>
<sequence length="151" mass="16554">MQLDHTQLKDLLTLLGESDIREFVLEGKDFRLELRRYPSDQPEAVPAAIPSVAPSTASPPAPRASAPPGRSDLIEVRAPMVGTFYRAPAPEEPVFVEVGDRVQVGQTLCILEAMKLMNEIEAEIAGEVVEVLVENGTPVEFDQPLIRLKPL</sequence>
<dbReference type="PROSITE" id="PS50968">
    <property type="entry name" value="BIOTINYL_LIPOYL"/>
    <property type="match status" value="1"/>
</dbReference>
<evidence type="ECO:0000256" key="4">
    <source>
        <dbReference type="ARBA" id="ARBA00022832"/>
    </source>
</evidence>
<comment type="pathway">
    <text evidence="1 8">Lipid metabolism; fatty acid biosynthesis.</text>
</comment>
<dbReference type="InterPro" id="IPR011053">
    <property type="entry name" value="Single_hybrid_motif"/>
</dbReference>
<evidence type="ECO:0000256" key="9">
    <source>
        <dbReference type="SAM" id="MobiDB-lite"/>
    </source>
</evidence>
<dbReference type="PANTHER" id="PTHR45266">
    <property type="entry name" value="OXALOACETATE DECARBOXYLASE ALPHA CHAIN"/>
    <property type="match status" value="1"/>
</dbReference>
<organism evidence="11 12">
    <name type="scientific">Candidatus Synechococcus spongiarum 15L</name>
    <dbReference type="NCBI Taxonomy" id="1608419"/>
    <lineage>
        <taxon>Bacteria</taxon>
        <taxon>Bacillati</taxon>
        <taxon>Cyanobacteriota</taxon>
        <taxon>Cyanophyceae</taxon>
        <taxon>Synechococcales</taxon>
        <taxon>Synechococcaceae</taxon>
        <taxon>Synechococcus</taxon>
    </lineage>
</organism>
<dbReference type="InterPro" id="IPR001249">
    <property type="entry name" value="AcCoA_biotinCC"/>
</dbReference>
<protein>
    <recommendedName>
        <fullName evidence="2 8">Biotin carboxyl carrier protein of acetyl-CoA carboxylase</fullName>
    </recommendedName>
</protein>